<evidence type="ECO:0000313" key="1">
    <source>
        <dbReference type="EMBL" id="GIY63666.1"/>
    </source>
</evidence>
<keyword evidence="2" id="KW-1185">Reference proteome</keyword>
<organism evidence="1 2">
    <name type="scientific">Caerostris darwini</name>
    <dbReference type="NCBI Taxonomy" id="1538125"/>
    <lineage>
        <taxon>Eukaryota</taxon>
        <taxon>Metazoa</taxon>
        <taxon>Ecdysozoa</taxon>
        <taxon>Arthropoda</taxon>
        <taxon>Chelicerata</taxon>
        <taxon>Arachnida</taxon>
        <taxon>Araneae</taxon>
        <taxon>Araneomorphae</taxon>
        <taxon>Entelegynae</taxon>
        <taxon>Araneoidea</taxon>
        <taxon>Araneidae</taxon>
        <taxon>Caerostris</taxon>
    </lineage>
</organism>
<name>A0AAV4V0B0_9ARAC</name>
<evidence type="ECO:0000313" key="2">
    <source>
        <dbReference type="Proteomes" id="UP001054837"/>
    </source>
</evidence>
<dbReference type="EMBL" id="BPLQ01012203">
    <property type="protein sequence ID" value="GIY63666.1"/>
    <property type="molecule type" value="Genomic_DNA"/>
</dbReference>
<gene>
    <name evidence="1" type="ORF">CDAR_480331</name>
</gene>
<dbReference type="Proteomes" id="UP001054837">
    <property type="component" value="Unassembled WGS sequence"/>
</dbReference>
<proteinExistence type="predicted"/>
<dbReference type="AlphaFoldDB" id="A0AAV4V0B0"/>
<comment type="caution">
    <text evidence="1">The sequence shown here is derived from an EMBL/GenBank/DDBJ whole genome shotgun (WGS) entry which is preliminary data.</text>
</comment>
<reference evidence="1 2" key="1">
    <citation type="submission" date="2021-06" db="EMBL/GenBank/DDBJ databases">
        <title>Caerostris darwini draft genome.</title>
        <authorList>
            <person name="Kono N."/>
            <person name="Arakawa K."/>
        </authorList>
    </citation>
    <scope>NUCLEOTIDE SEQUENCE [LARGE SCALE GENOMIC DNA]</scope>
</reference>
<protein>
    <submittedName>
        <fullName evidence="1">Uncharacterized protein</fullName>
    </submittedName>
</protein>
<sequence>MFIAHSRILLDLFLRTPHSQYSRHPIKHNWRLQSHLCRPIAIRSALEHPHFFYLFPRPHILQTPHHHIHLCDSNNHFPNSQLLPKCRGVYESGENGARNAFLMPLLASQMPLLIVPDYYLCPFGL</sequence>
<accession>A0AAV4V0B0</accession>